<dbReference type="Pfam" id="PF04406">
    <property type="entry name" value="TP6A_N"/>
    <property type="match status" value="1"/>
</dbReference>
<dbReference type="InterPro" id="IPR036388">
    <property type="entry name" value="WH-like_DNA-bd_sf"/>
</dbReference>
<dbReference type="AlphaFoldDB" id="A0A453LU37"/>
<protein>
    <recommendedName>
        <fullName evidence="2">Spo11/DNA topoisomerase VI subunit A N-terminal domain-containing protein</fullName>
    </recommendedName>
</protein>
<organism evidence="3 4">
    <name type="scientific">Aegilops tauschii subsp. strangulata</name>
    <name type="common">Goatgrass</name>
    <dbReference type="NCBI Taxonomy" id="200361"/>
    <lineage>
        <taxon>Eukaryota</taxon>
        <taxon>Viridiplantae</taxon>
        <taxon>Streptophyta</taxon>
        <taxon>Embryophyta</taxon>
        <taxon>Tracheophyta</taxon>
        <taxon>Spermatophyta</taxon>
        <taxon>Magnoliopsida</taxon>
        <taxon>Liliopsida</taxon>
        <taxon>Poales</taxon>
        <taxon>Poaceae</taxon>
        <taxon>BOP clade</taxon>
        <taxon>Pooideae</taxon>
        <taxon>Triticodae</taxon>
        <taxon>Triticeae</taxon>
        <taxon>Triticinae</taxon>
        <taxon>Aegilops</taxon>
    </lineage>
</organism>
<name>A0A453LU37_AEGTS</name>
<dbReference type="GO" id="GO:0003918">
    <property type="term" value="F:DNA topoisomerase type II (double strand cut, ATP-hydrolyzing) activity"/>
    <property type="evidence" value="ECO:0007669"/>
    <property type="project" value="UniProtKB-UniRule"/>
</dbReference>
<comment type="catalytic activity">
    <reaction evidence="1">
        <text>ATP-dependent breakage, passage and rejoining of double-stranded DNA.</text>
        <dbReference type="EC" id="5.6.2.2"/>
    </reaction>
</comment>
<reference evidence="3" key="5">
    <citation type="journal article" date="2021" name="G3 (Bethesda)">
        <title>Aegilops tauschii genome assembly Aet v5.0 features greater sequence contiguity and improved annotation.</title>
        <authorList>
            <person name="Wang L."/>
            <person name="Zhu T."/>
            <person name="Rodriguez J.C."/>
            <person name="Deal K.R."/>
            <person name="Dubcovsky J."/>
            <person name="McGuire P.E."/>
            <person name="Lux T."/>
            <person name="Spannagl M."/>
            <person name="Mayer K.F.X."/>
            <person name="Baldrich P."/>
            <person name="Meyers B.C."/>
            <person name="Huo N."/>
            <person name="Gu Y.Q."/>
            <person name="Zhou H."/>
            <person name="Devos K.M."/>
            <person name="Bennetzen J.L."/>
            <person name="Unver T."/>
            <person name="Budak H."/>
            <person name="Gulick P.J."/>
            <person name="Galiba G."/>
            <person name="Kalapos B."/>
            <person name="Nelson D.R."/>
            <person name="Li P."/>
            <person name="You F.M."/>
            <person name="Luo M.C."/>
            <person name="Dvorak J."/>
        </authorList>
    </citation>
    <scope>NUCLEOTIDE SEQUENCE [LARGE SCALE GENOMIC DNA]</scope>
    <source>
        <strain evidence="3">cv. AL8/78</strain>
    </source>
</reference>
<dbReference type="InterPro" id="IPR013049">
    <property type="entry name" value="Spo11/TopoVI_A_N"/>
</dbReference>
<dbReference type="GO" id="GO:0005524">
    <property type="term" value="F:ATP binding"/>
    <property type="evidence" value="ECO:0007669"/>
    <property type="project" value="InterPro"/>
</dbReference>
<feature type="active site" description="O-(5'-phospho-DNA)-tyrosine intermediate" evidence="1">
    <location>
        <position position="94"/>
    </location>
</feature>
<feature type="domain" description="Spo11/DNA topoisomerase VI subunit A N-terminal" evidence="2">
    <location>
        <begin position="66"/>
        <end position="126"/>
    </location>
</feature>
<keyword evidence="4" id="KW-1185">Reference proteome</keyword>
<reference evidence="3" key="3">
    <citation type="journal article" date="2017" name="Nature">
        <title>Genome sequence of the progenitor of the wheat D genome Aegilops tauschii.</title>
        <authorList>
            <person name="Luo M.C."/>
            <person name="Gu Y.Q."/>
            <person name="Puiu D."/>
            <person name="Wang H."/>
            <person name="Twardziok S.O."/>
            <person name="Deal K.R."/>
            <person name="Huo N."/>
            <person name="Zhu T."/>
            <person name="Wang L."/>
            <person name="Wang Y."/>
            <person name="McGuire P.E."/>
            <person name="Liu S."/>
            <person name="Long H."/>
            <person name="Ramasamy R.K."/>
            <person name="Rodriguez J.C."/>
            <person name="Van S.L."/>
            <person name="Yuan L."/>
            <person name="Wang Z."/>
            <person name="Xia Z."/>
            <person name="Xiao L."/>
            <person name="Anderson O.D."/>
            <person name="Ouyang S."/>
            <person name="Liang Y."/>
            <person name="Zimin A.V."/>
            <person name="Pertea G."/>
            <person name="Qi P."/>
            <person name="Bennetzen J.L."/>
            <person name="Dai X."/>
            <person name="Dawson M.W."/>
            <person name="Muller H.G."/>
            <person name="Kugler K."/>
            <person name="Rivarola-Duarte L."/>
            <person name="Spannagl M."/>
            <person name="Mayer K.F.X."/>
            <person name="Lu F.H."/>
            <person name="Bevan M.W."/>
            <person name="Leroy P."/>
            <person name="Li P."/>
            <person name="You F.M."/>
            <person name="Sun Q."/>
            <person name="Liu Z."/>
            <person name="Lyons E."/>
            <person name="Wicker T."/>
            <person name="Salzberg S.L."/>
            <person name="Devos K.M."/>
            <person name="Dvorak J."/>
        </authorList>
    </citation>
    <scope>NUCLEOTIDE SEQUENCE [LARGE SCALE GENOMIC DNA]</scope>
    <source>
        <strain evidence="3">cv. AL8/78</strain>
    </source>
</reference>
<proteinExistence type="inferred from homology"/>
<dbReference type="Gene3D" id="1.10.10.10">
    <property type="entry name" value="Winged helix-like DNA-binding domain superfamily/Winged helix DNA-binding domain"/>
    <property type="match status" value="1"/>
</dbReference>
<dbReference type="Proteomes" id="UP000015105">
    <property type="component" value="Chromosome 5D"/>
</dbReference>
<evidence type="ECO:0000313" key="4">
    <source>
        <dbReference type="Proteomes" id="UP000015105"/>
    </source>
</evidence>
<dbReference type="Gramene" id="AET5Gv20909200.2">
    <property type="protein sequence ID" value="AET5Gv20909200.2"/>
    <property type="gene ID" value="AET5Gv20909200"/>
</dbReference>
<evidence type="ECO:0000313" key="3">
    <source>
        <dbReference type="EnsemblPlants" id="AET5Gv20909200.2"/>
    </source>
</evidence>
<keyword evidence="1" id="KW-0413">Isomerase</keyword>
<dbReference type="GO" id="GO:0007131">
    <property type="term" value="P:reciprocal meiotic recombination"/>
    <property type="evidence" value="ECO:0007669"/>
    <property type="project" value="TreeGrafter"/>
</dbReference>
<dbReference type="SUPFAM" id="SSF56726">
    <property type="entry name" value="DNA topoisomerase IV, alpha subunit"/>
    <property type="match status" value="1"/>
</dbReference>
<dbReference type="PANTHER" id="PTHR10848:SF3">
    <property type="entry name" value="MEIOTIC RECOMBINATION PROTEIN SPO11-1"/>
    <property type="match status" value="1"/>
</dbReference>
<dbReference type="GO" id="GO:0000228">
    <property type="term" value="C:nuclear chromosome"/>
    <property type="evidence" value="ECO:0007669"/>
    <property type="project" value="TreeGrafter"/>
</dbReference>
<sequence length="230" mass="25448">RRVPVHMVWLPPSLSRLQISADQACQILTGVCAFAGCGRACSACSYDAPVGTDVLSLLRKEFHASRLNVLLRVLLVVQQLLQENKHCSKRDIYYMYPSMFVEQAIVDRAINDICILFKCSRHNLNVVPVAKGLVMGWIRFVEGEKKVYCITNVNAAFPIPVSIEAIKDVVSVAHYILVVEKEAGCSSVWPMTSSAKRIAALLLQEEATQIFQQEDSCATLSNSCTCLLIA</sequence>
<dbReference type="PRINTS" id="PR01550">
    <property type="entry name" value="TOP6AFAMILY"/>
</dbReference>
<dbReference type="InterPro" id="IPR036078">
    <property type="entry name" value="Spo11/TopoVI_A_sf"/>
</dbReference>
<evidence type="ECO:0000256" key="1">
    <source>
        <dbReference type="PROSITE-ProRule" id="PRU01385"/>
    </source>
</evidence>
<dbReference type="Gene3D" id="3.40.1360.10">
    <property type="match status" value="1"/>
</dbReference>
<dbReference type="PANTHER" id="PTHR10848">
    <property type="entry name" value="MEIOTIC RECOMBINATION PROTEIN SPO11"/>
    <property type="match status" value="1"/>
</dbReference>
<evidence type="ECO:0000259" key="2">
    <source>
        <dbReference type="Pfam" id="PF04406"/>
    </source>
</evidence>
<dbReference type="PROSITE" id="PS52041">
    <property type="entry name" value="TOPO_IIB"/>
    <property type="match status" value="1"/>
</dbReference>
<keyword evidence="1" id="KW-0799">Topoisomerase</keyword>
<dbReference type="InterPro" id="IPR002815">
    <property type="entry name" value="Spo11/TopoVI_A"/>
</dbReference>
<reference evidence="3" key="4">
    <citation type="submission" date="2019-03" db="UniProtKB">
        <authorList>
            <consortium name="EnsemblPlants"/>
        </authorList>
    </citation>
    <scope>IDENTIFICATION</scope>
</reference>
<dbReference type="GO" id="GO:0000706">
    <property type="term" value="P:meiotic DNA double-strand break processing"/>
    <property type="evidence" value="ECO:0007669"/>
    <property type="project" value="TreeGrafter"/>
</dbReference>
<dbReference type="GO" id="GO:0003677">
    <property type="term" value="F:DNA binding"/>
    <property type="evidence" value="ECO:0007669"/>
    <property type="project" value="UniProtKB-UniRule"/>
</dbReference>
<keyword evidence="1" id="KW-0238">DNA-binding</keyword>
<reference evidence="4" key="2">
    <citation type="journal article" date="2017" name="Nat. Plants">
        <title>The Aegilops tauschii genome reveals multiple impacts of transposons.</title>
        <authorList>
            <person name="Zhao G."/>
            <person name="Zou C."/>
            <person name="Li K."/>
            <person name="Wang K."/>
            <person name="Li T."/>
            <person name="Gao L."/>
            <person name="Zhang X."/>
            <person name="Wang H."/>
            <person name="Yang Z."/>
            <person name="Liu X."/>
            <person name="Jiang W."/>
            <person name="Mao L."/>
            <person name="Kong X."/>
            <person name="Jiao Y."/>
            <person name="Jia J."/>
        </authorList>
    </citation>
    <scope>NUCLEOTIDE SEQUENCE [LARGE SCALE GENOMIC DNA]</scope>
    <source>
        <strain evidence="4">cv. AL8/78</strain>
    </source>
</reference>
<reference evidence="4" key="1">
    <citation type="journal article" date="2014" name="Science">
        <title>Ancient hybridizations among the ancestral genomes of bread wheat.</title>
        <authorList>
            <consortium name="International Wheat Genome Sequencing Consortium,"/>
            <person name="Marcussen T."/>
            <person name="Sandve S.R."/>
            <person name="Heier L."/>
            <person name="Spannagl M."/>
            <person name="Pfeifer M."/>
            <person name="Jakobsen K.S."/>
            <person name="Wulff B.B."/>
            <person name="Steuernagel B."/>
            <person name="Mayer K.F."/>
            <person name="Olsen O.A."/>
        </authorList>
    </citation>
    <scope>NUCLEOTIDE SEQUENCE [LARGE SCALE GENOMIC DNA]</scope>
    <source>
        <strain evidence="4">cv. AL8/78</strain>
    </source>
</reference>
<dbReference type="GO" id="GO:0042138">
    <property type="term" value="P:meiotic DNA double-strand break formation"/>
    <property type="evidence" value="ECO:0007669"/>
    <property type="project" value="TreeGrafter"/>
</dbReference>
<dbReference type="EnsemblPlants" id="AET5Gv20909200.2">
    <property type="protein sequence ID" value="AET5Gv20909200.2"/>
    <property type="gene ID" value="AET5Gv20909200"/>
</dbReference>
<comment type="similarity">
    <text evidence="1">Belongs to the TOP6A family.</text>
</comment>
<accession>A0A453LU37</accession>